<dbReference type="GO" id="GO:0009236">
    <property type="term" value="P:cobalamin biosynthetic process"/>
    <property type="evidence" value="ECO:0007669"/>
    <property type="project" value="InterPro"/>
</dbReference>
<dbReference type="Proteomes" id="UP000607397">
    <property type="component" value="Unassembled WGS sequence"/>
</dbReference>
<dbReference type="SUPFAM" id="SSF159664">
    <property type="entry name" value="CobE/GbiG C-terminal domain-like"/>
    <property type="match status" value="1"/>
</dbReference>
<name>A0A8K1ZWT3_9CYAN</name>
<sequence>MPSRALWVGLGFQKGMPATALLQGVQQVFRVYALDWDAIAGIATLAHKTCEPSLVNLCQQQQWQLLSFSAPQLKTVSVPHSSRRVATAMGTPSVAEAACLLATHQGQLIVPKQILQTPFGAMTTAVAEINSLG</sequence>
<reference evidence="2" key="1">
    <citation type="submission" date="2019-12" db="EMBL/GenBank/DDBJ databases">
        <title>High-Quality draft genome sequences of three cyanobacteria isolated from the limestone walls of the Old Cathedral of Coimbra.</title>
        <authorList>
            <person name="Tiago I."/>
            <person name="Soares F."/>
            <person name="Portugal A."/>
        </authorList>
    </citation>
    <scope>NUCLEOTIDE SEQUENCE [LARGE SCALE GENOMIC DNA]</scope>
    <source>
        <strain evidence="2">C</strain>
    </source>
</reference>
<gene>
    <name evidence="2" type="ORF">GS597_03370</name>
</gene>
<dbReference type="Gene3D" id="3.30.420.180">
    <property type="entry name" value="CobE/GbiG C-terminal domain"/>
    <property type="match status" value="1"/>
</dbReference>
<dbReference type="InterPro" id="IPR051810">
    <property type="entry name" value="Precorrin_MeTrfase"/>
</dbReference>
<proteinExistence type="predicted"/>
<feature type="domain" description="CobE/GbiG C-terminal" evidence="1">
    <location>
        <begin position="6"/>
        <end position="127"/>
    </location>
</feature>
<evidence type="ECO:0000313" key="2">
    <source>
        <dbReference type="EMBL" id="NCJ05563.1"/>
    </source>
</evidence>
<dbReference type="PANTHER" id="PTHR47036:SF1">
    <property type="entry name" value="COBALT-FACTOR III C(17)-METHYLTRANSFERASE-RELATED"/>
    <property type="match status" value="1"/>
</dbReference>
<keyword evidence="3" id="KW-1185">Reference proteome</keyword>
<protein>
    <submittedName>
        <fullName evidence="2">Cobalamin biosynthesis protein CbiG</fullName>
    </submittedName>
</protein>
<dbReference type="PANTHER" id="PTHR47036">
    <property type="entry name" value="COBALT-FACTOR III C(17)-METHYLTRANSFERASE-RELATED"/>
    <property type="match status" value="1"/>
</dbReference>
<evidence type="ECO:0000259" key="1">
    <source>
        <dbReference type="Pfam" id="PF01890"/>
    </source>
</evidence>
<dbReference type="InterPro" id="IPR036518">
    <property type="entry name" value="CobE/GbiG_C_sf"/>
</dbReference>
<dbReference type="Pfam" id="PF01890">
    <property type="entry name" value="CbiG_C"/>
    <property type="match status" value="1"/>
</dbReference>
<accession>A0A8K1ZWT3</accession>
<dbReference type="AlphaFoldDB" id="A0A8K1ZWT3"/>
<dbReference type="EMBL" id="WVIC01000004">
    <property type="protein sequence ID" value="NCJ05563.1"/>
    <property type="molecule type" value="Genomic_DNA"/>
</dbReference>
<dbReference type="RefSeq" id="WP_161824031.1">
    <property type="nucleotide sequence ID" value="NZ_WVIC01000004.1"/>
</dbReference>
<evidence type="ECO:0000313" key="3">
    <source>
        <dbReference type="Proteomes" id="UP000607397"/>
    </source>
</evidence>
<dbReference type="InterPro" id="IPR002750">
    <property type="entry name" value="CobE/GbiG_C"/>
</dbReference>
<comment type="caution">
    <text evidence="2">The sequence shown here is derived from an EMBL/GenBank/DDBJ whole genome shotgun (WGS) entry which is preliminary data.</text>
</comment>
<organism evidence="2 3">
    <name type="scientific">Petrachloros mirabilis ULC683</name>
    <dbReference type="NCBI Taxonomy" id="2781853"/>
    <lineage>
        <taxon>Bacteria</taxon>
        <taxon>Bacillati</taxon>
        <taxon>Cyanobacteriota</taxon>
        <taxon>Cyanophyceae</taxon>
        <taxon>Synechococcales</taxon>
        <taxon>Petrachlorosaceae</taxon>
        <taxon>Petrachloros</taxon>
        <taxon>Petrachloros mirabilis</taxon>
    </lineage>
</organism>